<name>A0A089LRQ1_9BACL</name>
<dbReference type="EMBL" id="CP009286">
    <property type="protein sequence ID" value="AIQ63577.1"/>
    <property type="molecule type" value="Genomic_DNA"/>
</dbReference>
<reference evidence="1 2" key="1">
    <citation type="submission" date="2014-08" db="EMBL/GenBank/DDBJ databases">
        <title>Comparative genomics of the Paenibacillus odorifer group.</title>
        <authorList>
            <person name="den Bakker H.C."/>
            <person name="Tsai Y.-C."/>
            <person name="Martin N."/>
            <person name="Korlach J."/>
            <person name="Wiedmann M."/>
        </authorList>
    </citation>
    <scope>NUCLEOTIDE SEQUENCE [LARGE SCALE GENOMIC DNA]</scope>
    <source>
        <strain evidence="1 2">DSM 14472</strain>
    </source>
</reference>
<dbReference type="KEGG" id="pste:PSTEL_11290"/>
<gene>
    <name evidence="1" type="ORF">PSTEL_11290</name>
</gene>
<dbReference type="AlphaFoldDB" id="A0A089LRQ1"/>
<dbReference type="STRING" id="169760.PSTEL_11290"/>
<proteinExistence type="predicted"/>
<protein>
    <submittedName>
        <fullName evidence="1">Uncharacterized protein</fullName>
    </submittedName>
</protein>
<sequence length="342" mass="35783">MIVGLLTAASFPLLPHGLPALADSRPGKSAVSAAPYSGLTAALNAKSASSAAVSAQSPLPKRGEDDATASVLAFARQAADKLADSEPFKAWKTAKQEIEALGPGTHGWLVRVKDGDKEIGYMIITSSEDGGYILSEYGAAEDGIPYSLTELRRFLAQKGIISLTGLSGASFNAAAQYLPLLPYWKVTIDGSVLYLNALHPEILPWNEEQAQAAAKSAAGKGSFGLQYRNLREGYAPNPVVIASNEDNPYSNLGWLSSPSTAVPEARDFPALLQSGRGLVYRQAGGANELSGGPLLITGYQQWNPPGSAATGILYAAAGGSRFLPLDALRSGGTVQLYSSRTD</sequence>
<dbReference type="Proteomes" id="UP000029507">
    <property type="component" value="Chromosome"/>
</dbReference>
<dbReference type="HOGENOM" id="CLU_063028_0_0_9"/>
<accession>A0A089LRQ1</accession>
<keyword evidence="2" id="KW-1185">Reference proteome</keyword>
<organism evidence="1 2">
    <name type="scientific">Paenibacillus stellifer</name>
    <dbReference type="NCBI Taxonomy" id="169760"/>
    <lineage>
        <taxon>Bacteria</taxon>
        <taxon>Bacillati</taxon>
        <taxon>Bacillota</taxon>
        <taxon>Bacilli</taxon>
        <taxon>Bacillales</taxon>
        <taxon>Paenibacillaceae</taxon>
        <taxon>Paenibacillus</taxon>
    </lineage>
</organism>
<evidence type="ECO:0000313" key="2">
    <source>
        <dbReference type="Proteomes" id="UP000029507"/>
    </source>
</evidence>
<evidence type="ECO:0000313" key="1">
    <source>
        <dbReference type="EMBL" id="AIQ63577.1"/>
    </source>
</evidence>